<keyword evidence="4" id="KW-1133">Transmembrane helix</keyword>
<proteinExistence type="inferred from homology"/>
<dbReference type="Pfam" id="PF04011">
    <property type="entry name" value="LemA"/>
    <property type="match status" value="1"/>
</dbReference>
<keyword evidence="5" id="KW-0472">Membrane</keyword>
<evidence type="ECO:0000256" key="1">
    <source>
        <dbReference type="ARBA" id="ARBA00004167"/>
    </source>
</evidence>
<protein>
    <submittedName>
        <fullName evidence="6">LemA family protein</fullName>
    </submittedName>
</protein>
<dbReference type="PANTHER" id="PTHR34478">
    <property type="entry name" value="PROTEIN LEMA"/>
    <property type="match status" value="1"/>
</dbReference>
<dbReference type="EMBL" id="JASSPP010000001">
    <property type="protein sequence ID" value="MDK9580066.1"/>
    <property type="molecule type" value="Genomic_DNA"/>
</dbReference>
<evidence type="ECO:0000256" key="2">
    <source>
        <dbReference type="ARBA" id="ARBA00008854"/>
    </source>
</evidence>
<evidence type="ECO:0000313" key="7">
    <source>
        <dbReference type="Proteomes" id="UP001225134"/>
    </source>
</evidence>
<evidence type="ECO:0000256" key="5">
    <source>
        <dbReference type="ARBA" id="ARBA00023136"/>
    </source>
</evidence>
<dbReference type="InterPro" id="IPR007156">
    <property type="entry name" value="MamQ_LemA"/>
</dbReference>
<dbReference type="Proteomes" id="UP001225134">
    <property type="component" value="Unassembled WGS sequence"/>
</dbReference>
<accession>A0ABT7HHR4</accession>
<evidence type="ECO:0000256" key="3">
    <source>
        <dbReference type="ARBA" id="ARBA00022692"/>
    </source>
</evidence>
<gene>
    <name evidence="6" type="ORF">QQA45_00780</name>
</gene>
<comment type="similarity">
    <text evidence="2">Belongs to the LemA family.</text>
</comment>
<evidence type="ECO:0000313" key="6">
    <source>
        <dbReference type="EMBL" id="MDK9580066.1"/>
    </source>
</evidence>
<dbReference type="Gene3D" id="1.20.1440.20">
    <property type="entry name" value="LemA-like domain"/>
    <property type="match status" value="1"/>
</dbReference>
<sequence length="187" mass="22044">MFLIVFLLLILLILFYILYIKNRYVTLDNFNQEAWSNVKIYLQKRLDLIPNLVNTVKGYASHEKNTLDSVIKARSNLINIDMSNIQNINEIIKNENLLTQSLRSLMMLHEAYPELKANEAFLNLQKELADIENEILATRKYYNATCRTLNIFVQKFPNSLFFNLLKFRKADLFETTEEVNKVPKVEF</sequence>
<dbReference type="SUPFAM" id="SSF140478">
    <property type="entry name" value="LemA-like"/>
    <property type="match status" value="1"/>
</dbReference>
<reference evidence="6 7" key="1">
    <citation type="submission" date="2023-06" db="EMBL/GenBank/DDBJ databases">
        <title>Antibody response to the Sneathia vaginalis cytopathogenic toxin A during pregnancy.</title>
        <authorList>
            <person name="Mccoy Z.T."/>
            <person name="Serrano M.G."/>
            <person name="Spaine K."/>
            <person name="Edwards D.J."/>
            <person name="Buck G.A."/>
            <person name="Jefferson K."/>
        </authorList>
    </citation>
    <scope>NUCLEOTIDE SEQUENCE [LARGE SCALE GENOMIC DNA]</scope>
    <source>
        <strain evidence="6 7">CCUG 42621</strain>
    </source>
</reference>
<dbReference type="InterPro" id="IPR023353">
    <property type="entry name" value="LemA-like_dom_sf"/>
</dbReference>
<keyword evidence="3" id="KW-0812">Transmembrane</keyword>
<keyword evidence="7" id="KW-1185">Reference proteome</keyword>
<comment type="caution">
    <text evidence="6">The sequence shown here is derived from an EMBL/GenBank/DDBJ whole genome shotgun (WGS) entry which is preliminary data.</text>
</comment>
<name>A0ABT7HHR4_9FUSO</name>
<comment type="subcellular location">
    <subcellularLocation>
        <location evidence="1">Membrane</location>
        <topology evidence="1">Single-pass membrane protein</topology>
    </subcellularLocation>
</comment>
<dbReference type="RefSeq" id="WP_285152466.1">
    <property type="nucleotide sequence ID" value="NZ_JASSPP010000001.1"/>
</dbReference>
<dbReference type="PANTHER" id="PTHR34478:SF1">
    <property type="entry name" value="PROTEIN LEMA"/>
    <property type="match status" value="1"/>
</dbReference>
<organism evidence="6 7">
    <name type="scientific">Sneathia sanguinegens</name>
    <dbReference type="NCBI Taxonomy" id="40543"/>
    <lineage>
        <taxon>Bacteria</taxon>
        <taxon>Fusobacteriati</taxon>
        <taxon>Fusobacteriota</taxon>
        <taxon>Fusobacteriia</taxon>
        <taxon>Fusobacteriales</taxon>
        <taxon>Leptotrichiaceae</taxon>
        <taxon>Sneathia</taxon>
    </lineage>
</organism>
<evidence type="ECO:0000256" key="4">
    <source>
        <dbReference type="ARBA" id="ARBA00022989"/>
    </source>
</evidence>